<proteinExistence type="predicted"/>
<keyword evidence="4" id="KW-0472">Membrane</keyword>
<dbReference type="PROSITE" id="PS50887">
    <property type="entry name" value="GGDEF"/>
    <property type="match status" value="1"/>
</dbReference>
<dbReference type="Pfam" id="PF00990">
    <property type="entry name" value="GGDEF"/>
    <property type="match status" value="1"/>
</dbReference>
<dbReference type="SUPFAM" id="SSF55073">
    <property type="entry name" value="Nucleotide cyclase"/>
    <property type="match status" value="1"/>
</dbReference>
<accession>A0AA92R948</accession>
<keyword evidence="4" id="KW-0812">Transmembrane</keyword>
<organism evidence="6 7">
    <name type="scientific">Vibrio diabolicus</name>
    <dbReference type="NCBI Taxonomy" id="50719"/>
    <lineage>
        <taxon>Bacteria</taxon>
        <taxon>Pseudomonadati</taxon>
        <taxon>Pseudomonadota</taxon>
        <taxon>Gammaproteobacteria</taxon>
        <taxon>Vibrionales</taxon>
        <taxon>Vibrionaceae</taxon>
        <taxon>Vibrio</taxon>
        <taxon>Vibrio diabolicus subgroup</taxon>
    </lineage>
</organism>
<comment type="cofactor">
    <cofactor evidence="1">
        <name>Mg(2+)</name>
        <dbReference type="ChEBI" id="CHEBI:18420"/>
    </cofactor>
</comment>
<evidence type="ECO:0000256" key="4">
    <source>
        <dbReference type="SAM" id="Phobius"/>
    </source>
</evidence>
<dbReference type="CDD" id="cd01949">
    <property type="entry name" value="GGDEF"/>
    <property type="match status" value="1"/>
</dbReference>
<dbReference type="GO" id="GO:0005886">
    <property type="term" value="C:plasma membrane"/>
    <property type="evidence" value="ECO:0007669"/>
    <property type="project" value="TreeGrafter"/>
</dbReference>
<dbReference type="GO" id="GO:0043709">
    <property type="term" value="P:cell adhesion involved in single-species biofilm formation"/>
    <property type="evidence" value="ECO:0007669"/>
    <property type="project" value="TreeGrafter"/>
</dbReference>
<feature type="transmembrane region" description="Helical" evidence="4">
    <location>
        <begin position="190"/>
        <end position="214"/>
    </location>
</feature>
<name>A0AA92R948_9VIBR</name>
<feature type="transmembrane region" description="Helical" evidence="4">
    <location>
        <begin position="156"/>
        <end position="178"/>
    </location>
</feature>
<dbReference type="InterPro" id="IPR029787">
    <property type="entry name" value="Nucleotide_cyclase"/>
</dbReference>
<dbReference type="InterPro" id="IPR043128">
    <property type="entry name" value="Rev_trsase/Diguanyl_cyclase"/>
</dbReference>
<dbReference type="AlphaFoldDB" id="A0AA92R948"/>
<dbReference type="NCBIfam" id="TIGR00254">
    <property type="entry name" value="GGDEF"/>
    <property type="match status" value="1"/>
</dbReference>
<keyword evidence="4" id="KW-1133">Transmembrane helix</keyword>
<feature type="transmembrane region" description="Helical" evidence="4">
    <location>
        <begin position="96"/>
        <end position="114"/>
    </location>
</feature>
<dbReference type="InterPro" id="IPR000160">
    <property type="entry name" value="GGDEF_dom"/>
</dbReference>
<dbReference type="EMBL" id="CP069197">
    <property type="protein sequence ID" value="QRG85432.1"/>
    <property type="molecule type" value="Genomic_DNA"/>
</dbReference>
<evidence type="ECO:0000256" key="2">
    <source>
        <dbReference type="ARBA" id="ARBA00012528"/>
    </source>
</evidence>
<evidence type="ECO:0000259" key="5">
    <source>
        <dbReference type="PROSITE" id="PS50887"/>
    </source>
</evidence>
<feature type="transmembrane region" description="Helical" evidence="4">
    <location>
        <begin position="12"/>
        <end position="29"/>
    </location>
</feature>
<evidence type="ECO:0000313" key="7">
    <source>
        <dbReference type="Proteomes" id="UP000596337"/>
    </source>
</evidence>
<dbReference type="PANTHER" id="PTHR45138">
    <property type="entry name" value="REGULATORY COMPONENTS OF SENSORY TRANSDUCTION SYSTEM"/>
    <property type="match status" value="1"/>
</dbReference>
<dbReference type="PANTHER" id="PTHR45138:SF9">
    <property type="entry name" value="DIGUANYLATE CYCLASE DGCM-RELATED"/>
    <property type="match status" value="1"/>
</dbReference>
<dbReference type="FunFam" id="3.30.70.270:FF:000001">
    <property type="entry name" value="Diguanylate cyclase domain protein"/>
    <property type="match status" value="1"/>
</dbReference>
<evidence type="ECO:0000256" key="3">
    <source>
        <dbReference type="ARBA" id="ARBA00034247"/>
    </source>
</evidence>
<dbReference type="InterPro" id="IPR050469">
    <property type="entry name" value="Diguanylate_Cyclase"/>
</dbReference>
<reference evidence="6 7" key="1">
    <citation type="submission" date="2021-01" db="EMBL/GenBank/DDBJ databases">
        <title>Characterization of a novel blaVMB-2- harboring plasmid in Vibrio diabolicus.</title>
        <authorList>
            <person name="Liu M."/>
        </authorList>
    </citation>
    <scope>NUCLEOTIDE SEQUENCE [LARGE SCALE GENOMIC DNA]</scope>
    <source>
        <strain evidence="6 7">SLV18</strain>
    </source>
</reference>
<evidence type="ECO:0000313" key="6">
    <source>
        <dbReference type="EMBL" id="QRG85432.1"/>
    </source>
</evidence>
<feature type="transmembrane region" description="Helical" evidence="4">
    <location>
        <begin position="41"/>
        <end position="59"/>
    </location>
</feature>
<gene>
    <name evidence="6" type="ORF">JOS67_17445</name>
</gene>
<comment type="catalytic activity">
    <reaction evidence="3">
        <text>2 GTP = 3',3'-c-di-GMP + 2 diphosphate</text>
        <dbReference type="Rhea" id="RHEA:24898"/>
        <dbReference type="ChEBI" id="CHEBI:33019"/>
        <dbReference type="ChEBI" id="CHEBI:37565"/>
        <dbReference type="ChEBI" id="CHEBI:58805"/>
        <dbReference type="EC" id="2.7.7.65"/>
    </reaction>
</comment>
<dbReference type="EC" id="2.7.7.65" evidence="2"/>
<dbReference type="GO" id="GO:1902201">
    <property type="term" value="P:negative regulation of bacterial-type flagellum-dependent cell motility"/>
    <property type="evidence" value="ECO:0007669"/>
    <property type="project" value="TreeGrafter"/>
</dbReference>
<feature type="transmembrane region" description="Helical" evidence="4">
    <location>
        <begin position="65"/>
        <end position="84"/>
    </location>
</feature>
<dbReference type="RefSeq" id="WP_199804177.1">
    <property type="nucleotide sequence ID" value="NZ_CANMIY010000004.1"/>
</dbReference>
<dbReference type="Gene3D" id="3.30.70.270">
    <property type="match status" value="1"/>
</dbReference>
<evidence type="ECO:0000256" key="1">
    <source>
        <dbReference type="ARBA" id="ARBA00001946"/>
    </source>
</evidence>
<protein>
    <recommendedName>
        <fullName evidence="2">diguanylate cyclase</fullName>
        <ecNumber evidence="2">2.7.7.65</ecNumber>
    </recommendedName>
</protein>
<feature type="domain" description="GGDEF" evidence="5">
    <location>
        <begin position="256"/>
        <end position="386"/>
    </location>
</feature>
<feature type="transmembrane region" description="Helical" evidence="4">
    <location>
        <begin position="126"/>
        <end position="144"/>
    </location>
</feature>
<dbReference type="GO" id="GO:0052621">
    <property type="term" value="F:diguanylate cyclase activity"/>
    <property type="evidence" value="ECO:0007669"/>
    <property type="project" value="UniProtKB-EC"/>
</dbReference>
<dbReference type="SMART" id="SM00267">
    <property type="entry name" value="GGDEF"/>
    <property type="match status" value="1"/>
</dbReference>
<dbReference type="Proteomes" id="UP000596337">
    <property type="component" value="Chromosome 2"/>
</dbReference>
<sequence>MDNQYLDIRTLNFIVILFSCIYSISLLCYQYTQKKIKGLKTFSLSLLFIGFGPFLLGFRGSAPDWLTIVIANTLILIGFLLTLYSVSIFRQFPLKLAHSLAFLTPIFSGSFYYFTFHDHSIKSRIIYLSVYICIVTFFSGIAMLKGTKQDQKLPTIVMACSFFCFSIFMGFRALWSAFANEVPNFMTAGFIHQMTFLLSICLIVAMSFSMLWLINGRLIQSINDLSHLDALTGLHNRRAMEEIVPNLVNQAHKRKQSISIIMTDMDEFKAINDHYGHTVGDSVMATIAAIFKKHLPESACTVRFGGDEFMIVLLEKAHRAKIVAEQIRLAVETEASLQSFENEITMSFGISELSEGQSLHEVVAEADEALYSSKHTGRNQVTLFGEGKGLTYKFVPTPSKSA</sequence>